<feature type="disulfide bond" description="Redox-active" evidence="4">
    <location>
        <begin position="62"/>
        <end position="66"/>
    </location>
</feature>
<evidence type="ECO:0008006" key="7">
    <source>
        <dbReference type="Google" id="ProtNLM"/>
    </source>
</evidence>
<accession>A0A078MG55</accession>
<feature type="binding site" evidence="3">
    <location>
        <position position="62"/>
    </location>
    <ligand>
        <name>Cu cation</name>
        <dbReference type="ChEBI" id="CHEBI:23378"/>
    </ligand>
</feature>
<dbReference type="InterPro" id="IPR012640">
    <property type="entry name" value="Membr_lipoprot_lipid_attach_CS"/>
</dbReference>
<dbReference type="EMBL" id="LN483077">
    <property type="protein sequence ID" value="CEA05314.1"/>
    <property type="molecule type" value="Genomic_DNA"/>
</dbReference>
<evidence type="ECO:0000256" key="3">
    <source>
        <dbReference type="PIRSR" id="PIRSR603782-1"/>
    </source>
</evidence>
<reference evidence="6" key="1">
    <citation type="submission" date="2014-07" db="EMBL/GenBank/DDBJ databases">
        <authorList>
            <person name="Urmite Genomes Urmite Genomes"/>
        </authorList>
    </citation>
    <scope>NUCLEOTIDE SEQUENCE</scope>
    <source>
        <strain evidence="6">13S34_air</strain>
    </source>
</reference>
<dbReference type="InterPro" id="IPR036249">
    <property type="entry name" value="Thioredoxin-like_sf"/>
</dbReference>
<dbReference type="Pfam" id="PF08139">
    <property type="entry name" value="LPAM_1"/>
    <property type="match status" value="1"/>
</dbReference>
<dbReference type="SUPFAM" id="SSF52833">
    <property type="entry name" value="Thioredoxin-like"/>
    <property type="match status" value="1"/>
</dbReference>
<comment type="similarity">
    <text evidence="1">Belongs to the SCO1/2 family.</text>
</comment>
<keyword evidence="3" id="KW-0479">Metal-binding</keyword>
<keyword evidence="4" id="KW-1015">Disulfide bond</keyword>
<dbReference type="Gene3D" id="3.40.30.10">
    <property type="entry name" value="Glutaredoxin"/>
    <property type="match status" value="1"/>
</dbReference>
<gene>
    <name evidence="6" type="primary">ypmQ_2</name>
    <name evidence="6" type="ORF">BN1050_02398</name>
</gene>
<evidence type="ECO:0000256" key="5">
    <source>
        <dbReference type="SAM" id="SignalP"/>
    </source>
</evidence>
<feature type="signal peptide" evidence="5">
    <location>
        <begin position="1"/>
        <end position="20"/>
    </location>
</feature>
<feature type="binding site" evidence="3">
    <location>
        <position position="66"/>
    </location>
    <ligand>
        <name>Cu cation</name>
        <dbReference type="ChEBI" id="CHEBI:23378"/>
    </ligand>
</feature>
<dbReference type="GO" id="GO:0046872">
    <property type="term" value="F:metal ion binding"/>
    <property type="evidence" value="ECO:0007669"/>
    <property type="project" value="UniProtKB-KW"/>
</dbReference>
<feature type="chain" id="PRO_5001742119" description="Thioredoxin domain-containing protein" evidence="5">
    <location>
        <begin position="21"/>
        <end position="191"/>
    </location>
</feature>
<evidence type="ECO:0000256" key="1">
    <source>
        <dbReference type="ARBA" id="ARBA00010996"/>
    </source>
</evidence>
<dbReference type="HOGENOM" id="CLU_050131_2_1_9"/>
<evidence type="ECO:0000256" key="2">
    <source>
        <dbReference type="ARBA" id="ARBA00022729"/>
    </source>
</evidence>
<keyword evidence="3" id="KW-0186">Copper</keyword>
<keyword evidence="2 5" id="KW-0732">Signal</keyword>
<evidence type="ECO:0000256" key="4">
    <source>
        <dbReference type="PIRSR" id="PIRSR603782-2"/>
    </source>
</evidence>
<evidence type="ECO:0000313" key="6">
    <source>
        <dbReference type="EMBL" id="CEA05314.1"/>
    </source>
</evidence>
<protein>
    <recommendedName>
        <fullName evidence="7">Thioredoxin domain-containing protein</fullName>
    </recommendedName>
</protein>
<dbReference type="PANTHER" id="PTHR12151">
    <property type="entry name" value="ELECTRON TRANSPORT PROTIN SCO1/SENC FAMILY MEMBER"/>
    <property type="match status" value="1"/>
</dbReference>
<dbReference type="PANTHER" id="PTHR12151:SF25">
    <property type="entry name" value="LINALOOL DEHYDRATASE_ISOMERASE DOMAIN-CONTAINING PROTEIN"/>
    <property type="match status" value="1"/>
</dbReference>
<feature type="binding site" evidence="3">
    <location>
        <position position="154"/>
    </location>
    <ligand>
        <name>Cu cation</name>
        <dbReference type="ChEBI" id="CHEBI:23378"/>
    </ligand>
</feature>
<organism evidence="6">
    <name type="scientific">Metalysinibacillus saudimassiliensis</name>
    <dbReference type="NCBI Taxonomy" id="1461583"/>
    <lineage>
        <taxon>Bacteria</taxon>
        <taxon>Bacillati</taxon>
        <taxon>Bacillota</taxon>
        <taxon>Bacilli</taxon>
        <taxon>Bacillales</taxon>
        <taxon>Caryophanaceae</taxon>
        <taxon>Metalysinibacillus</taxon>
    </lineage>
</organism>
<name>A0A078MG55_9BACL</name>
<dbReference type="InterPro" id="IPR003782">
    <property type="entry name" value="SCO1/SenC"/>
</dbReference>
<dbReference type="Pfam" id="PF02630">
    <property type="entry name" value="SCO1-SenC"/>
    <property type="match status" value="1"/>
</dbReference>
<dbReference type="AlphaFoldDB" id="A0A078MG55"/>
<proteinExistence type="inferred from homology"/>
<sequence>MKRFLVLAFSLVMLAGCSNYKVKGDMDIEVQDFTHENQRGEQVSLDDLKGSPWLATFVFTNCTTVCPPMTYNLTEVQKGLQKAGVDDYKIVAFSIDPDNDTPTAITDYLAGYDIVDDSKWEYLTGYNQQYIEQYARNSFRAHVKDDPNSDQVIHTTYFYLVTPDGHAIKSYDGIDVPVEVIVEDLKTLGGK</sequence>
<dbReference type="CDD" id="cd02968">
    <property type="entry name" value="SCO"/>
    <property type="match status" value="1"/>
</dbReference>
<dbReference type="PROSITE" id="PS51257">
    <property type="entry name" value="PROKAR_LIPOPROTEIN"/>
    <property type="match status" value="1"/>
</dbReference>
<dbReference type="PATRIC" id="fig|1461583.4.peg.2314"/>